<accession>A0AAJ7XFT4</accession>
<feature type="signal peptide" evidence="9">
    <location>
        <begin position="1"/>
        <end position="26"/>
    </location>
</feature>
<evidence type="ECO:0000256" key="7">
    <source>
        <dbReference type="SAM" id="MobiDB-lite"/>
    </source>
</evidence>
<organism evidence="10 11">
    <name type="scientific">Petromyzon marinus</name>
    <name type="common">Sea lamprey</name>
    <dbReference type="NCBI Taxonomy" id="7757"/>
    <lineage>
        <taxon>Eukaryota</taxon>
        <taxon>Metazoa</taxon>
        <taxon>Chordata</taxon>
        <taxon>Craniata</taxon>
        <taxon>Vertebrata</taxon>
        <taxon>Cyclostomata</taxon>
        <taxon>Hyperoartia</taxon>
        <taxon>Petromyzontiformes</taxon>
        <taxon>Petromyzontidae</taxon>
        <taxon>Petromyzon</taxon>
    </lineage>
</organism>
<dbReference type="GO" id="GO:0005886">
    <property type="term" value="C:plasma membrane"/>
    <property type="evidence" value="ECO:0007669"/>
    <property type="project" value="TreeGrafter"/>
</dbReference>
<dbReference type="InterPro" id="IPR022078">
    <property type="entry name" value="CD99L2"/>
</dbReference>
<evidence type="ECO:0000256" key="9">
    <source>
        <dbReference type="SAM" id="SignalP"/>
    </source>
</evidence>
<feature type="chain" id="PRO_5042576345" evidence="9">
    <location>
        <begin position="27"/>
        <end position="217"/>
    </location>
</feature>
<evidence type="ECO:0000313" key="11">
    <source>
        <dbReference type="RefSeq" id="XP_032832866.1"/>
    </source>
</evidence>
<keyword evidence="10" id="KW-1185">Reference proteome</keyword>
<evidence type="ECO:0000313" key="10">
    <source>
        <dbReference type="Proteomes" id="UP001318040"/>
    </source>
</evidence>
<feature type="region of interest" description="Disordered" evidence="7">
    <location>
        <begin position="28"/>
        <end position="134"/>
    </location>
</feature>
<evidence type="ECO:0000256" key="8">
    <source>
        <dbReference type="SAM" id="Phobius"/>
    </source>
</evidence>
<evidence type="ECO:0000256" key="1">
    <source>
        <dbReference type="ARBA" id="ARBA00004479"/>
    </source>
</evidence>
<protein>
    <submittedName>
        <fullName evidence="11">CD99 antigen-like isoform X6</fullName>
    </submittedName>
</protein>
<sequence length="217" mass="21881">MRCSLSLCALLPLLLLLLQPAAWVEGQRSKGKDFDDDDLLGYVNEKPTPKPPKGRGADFSDDDLFGLEPNNKPPPKTLPKDQPAKVQPNQGSKTSGGSFSDSDLGDGGGHGASNTGQGGTGQNPDTADNYGGNTKVSPGASAGIAGGVIAAVVAAISAFIAYKRRQGRGVAGPGGVPGQQQGSGGNMITSLIGQFFGGGGRAAANANYGTPGRGQQF</sequence>
<dbReference type="GO" id="GO:2000391">
    <property type="term" value="P:positive regulation of neutrophil extravasation"/>
    <property type="evidence" value="ECO:0007669"/>
    <property type="project" value="TreeGrafter"/>
</dbReference>
<comment type="subcellular location">
    <subcellularLocation>
        <location evidence="1">Membrane</location>
        <topology evidence="1">Single-pass type I membrane protein</topology>
    </subcellularLocation>
</comment>
<dbReference type="PANTHER" id="PTHR15076">
    <property type="entry name" value="CD99/MIC2 PROTEIN RELATED"/>
    <property type="match status" value="1"/>
</dbReference>
<dbReference type="GO" id="GO:0072683">
    <property type="term" value="P:T cell extravasation"/>
    <property type="evidence" value="ECO:0007669"/>
    <property type="project" value="TreeGrafter"/>
</dbReference>
<keyword evidence="4 9" id="KW-0732">Signal</keyword>
<dbReference type="RefSeq" id="XP_032832866.1">
    <property type="nucleotide sequence ID" value="XM_032976975.1"/>
</dbReference>
<dbReference type="GO" id="GO:0034109">
    <property type="term" value="P:homotypic cell-cell adhesion"/>
    <property type="evidence" value="ECO:0007669"/>
    <property type="project" value="TreeGrafter"/>
</dbReference>
<feature type="compositionally biased region" description="Gly residues" evidence="7">
    <location>
        <begin position="105"/>
        <end position="121"/>
    </location>
</feature>
<dbReference type="Proteomes" id="UP001318040">
    <property type="component" value="Chromosome 61"/>
</dbReference>
<keyword evidence="5 8" id="KW-1133">Transmembrane helix</keyword>
<gene>
    <name evidence="11" type="primary">LOC116955712</name>
</gene>
<evidence type="ECO:0000256" key="6">
    <source>
        <dbReference type="ARBA" id="ARBA00023136"/>
    </source>
</evidence>
<dbReference type="AlphaFoldDB" id="A0AAJ7XFT4"/>
<feature type="transmembrane region" description="Helical" evidence="8">
    <location>
        <begin position="140"/>
        <end position="162"/>
    </location>
</feature>
<name>A0AAJ7XFT4_PETMA</name>
<feature type="compositionally biased region" description="Polar residues" evidence="7">
    <location>
        <begin position="122"/>
        <end position="134"/>
    </location>
</feature>
<keyword evidence="3 8" id="KW-0812">Transmembrane</keyword>
<evidence type="ECO:0000256" key="5">
    <source>
        <dbReference type="ARBA" id="ARBA00022989"/>
    </source>
</evidence>
<comment type="similarity">
    <text evidence="2">Belongs to the CD99 family.</text>
</comment>
<keyword evidence="6 8" id="KW-0472">Membrane</keyword>
<reference evidence="11" key="1">
    <citation type="submission" date="2025-08" db="UniProtKB">
        <authorList>
            <consortium name="RefSeq"/>
        </authorList>
    </citation>
    <scope>IDENTIFICATION</scope>
    <source>
        <tissue evidence="11">Sperm</tissue>
    </source>
</reference>
<proteinExistence type="inferred from homology"/>
<evidence type="ECO:0000256" key="2">
    <source>
        <dbReference type="ARBA" id="ARBA00008763"/>
    </source>
</evidence>
<dbReference type="PANTHER" id="PTHR15076:SF15">
    <property type="entry name" value="CD99 ANTIGEN"/>
    <property type="match status" value="1"/>
</dbReference>
<evidence type="ECO:0000256" key="4">
    <source>
        <dbReference type="ARBA" id="ARBA00022729"/>
    </source>
</evidence>
<evidence type="ECO:0000256" key="3">
    <source>
        <dbReference type="ARBA" id="ARBA00022692"/>
    </source>
</evidence>